<keyword evidence="2" id="KW-0378">Hydrolase</keyword>
<dbReference type="GO" id="GO:0004722">
    <property type="term" value="F:protein serine/threonine phosphatase activity"/>
    <property type="evidence" value="ECO:0007669"/>
    <property type="project" value="UniProtKB-EC"/>
</dbReference>
<dbReference type="InterPro" id="IPR050365">
    <property type="entry name" value="TIM50"/>
</dbReference>
<dbReference type="PROSITE" id="PS50969">
    <property type="entry name" value="FCP1"/>
    <property type="match status" value="1"/>
</dbReference>
<name>G0R351_ICHMU</name>
<dbReference type="STRING" id="857967.G0R351"/>
<sequence length="306" mass="36004">ISQKMNNNTKSGQQIQQNDEILKKEIENLKFVTDVPKLVKQFQVLENFSNHPYRHIIFNPNIDQNIFLQFLMLTYRGLVYSTKCLKGPSDKFIQQKQVELTPAKNPTNNILFLDLDETLIHSCRINENYNVQIKAFEDNNSQQEYLIQFRIRPYCMEFLQKISKYWDIYLFTASSTTYANAIVNYLDPHRQYINQVLTRKNCMETKNGFFVKDLRIVKGINIKKAIIVDNLAHSFGLQIDNGIPILEWHSDKNDVELKHLIGYLIEASKVDDVRVFNQQNYKLTELIKFKSDDLKLKDQKSQIINV</sequence>
<dbReference type="Proteomes" id="UP000008983">
    <property type="component" value="Unassembled WGS sequence"/>
</dbReference>
<dbReference type="RefSeq" id="XP_004027445.1">
    <property type="nucleotide sequence ID" value="XM_004027396.1"/>
</dbReference>
<evidence type="ECO:0000259" key="1">
    <source>
        <dbReference type="PROSITE" id="PS50969"/>
    </source>
</evidence>
<dbReference type="Gene3D" id="3.40.50.1000">
    <property type="entry name" value="HAD superfamily/HAD-like"/>
    <property type="match status" value="1"/>
</dbReference>
<dbReference type="PANTHER" id="PTHR12210">
    <property type="entry name" value="DULLARD PROTEIN PHOSPHATASE"/>
    <property type="match status" value="1"/>
</dbReference>
<keyword evidence="3" id="KW-1185">Reference proteome</keyword>
<gene>
    <name evidence="2" type="ORF">IMG5_183220</name>
</gene>
<dbReference type="SMART" id="SM00577">
    <property type="entry name" value="CPDc"/>
    <property type="match status" value="1"/>
</dbReference>
<feature type="domain" description="FCP1 homology" evidence="1">
    <location>
        <begin position="104"/>
        <end position="267"/>
    </location>
</feature>
<dbReference type="InterPro" id="IPR023214">
    <property type="entry name" value="HAD_sf"/>
</dbReference>
<feature type="non-terminal residue" evidence="2">
    <location>
        <position position="1"/>
    </location>
</feature>
<organism evidence="2 3">
    <name type="scientific">Ichthyophthirius multifiliis</name>
    <name type="common">White spot disease agent</name>
    <name type="synonym">Ich</name>
    <dbReference type="NCBI Taxonomy" id="5932"/>
    <lineage>
        <taxon>Eukaryota</taxon>
        <taxon>Sar</taxon>
        <taxon>Alveolata</taxon>
        <taxon>Ciliophora</taxon>
        <taxon>Intramacronucleata</taxon>
        <taxon>Oligohymenophorea</taxon>
        <taxon>Hymenostomatida</taxon>
        <taxon>Ophryoglenina</taxon>
        <taxon>Ichthyophthirius</taxon>
    </lineage>
</organism>
<dbReference type="eggNOG" id="KOG1605">
    <property type="taxonomic scope" value="Eukaryota"/>
</dbReference>
<dbReference type="NCBIfam" id="TIGR02251">
    <property type="entry name" value="HIF-SF_euk"/>
    <property type="match status" value="1"/>
</dbReference>
<dbReference type="OrthoDB" id="277011at2759"/>
<dbReference type="FunFam" id="3.40.50.1000:FF:000121">
    <property type="entry name" value="Uncharacterized protein"/>
    <property type="match status" value="1"/>
</dbReference>
<dbReference type="OMA" id="ETLIHCC"/>
<accession>G0R351</accession>
<evidence type="ECO:0000313" key="3">
    <source>
        <dbReference type="Proteomes" id="UP000008983"/>
    </source>
</evidence>
<dbReference type="SUPFAM" id="SSF56784">
    <property type="entry name" value="HAD-like"/>
    <property type="match status" value="1"/>
</dbReference>
<dbReference type="CDD" id="cd07521">
    <property type="entry name" value="HAD_FCP1-like"/>
    <property type="match status" value="1"/>
</dbReference>
<proteinExistence type="predicted"/>
<dbReference type="Pfam" id="PF03031">
    <property type="entry name" value="NIF"/>
    <property type="match status" value="1"/>
</dbReference>
<reference evidence="2 3" key="1">
    <citation type="submission" date="2011-07" db="EMBL/GenBank/DDBJ databases">
        <authorList>
            <person name="Coyne R."/>
            <person name="Brami D."/>
            <person name="Johnson J."/>
            <person name="Hostetler J."/>
            <person name="Hannick L."/>
            <person name="Clark T."/>
            <person name="Cassidy-Hanley D."/>
            <person name="Inman J."/>
        </authorList>
    </citation>
    <scope>NUCLEOTIDE SEQUENCE [LARGE SCALE GENOMIC DNA]</scope>
    <source>
        <strain evidence="2 3">G5</strain>
    </source>
</reference>
<dbReference type="InParanoid" id="G0R351"/>
<dbReference type="InterPro" id="IPR036412">
    <property type="entry name" value="HAD-like_sf"/>
</dbReference>
<dbReference type="EMBL" id="GL984292">
    <property type="protein sequence ID" value="EGR28100.1"/>
    <property type="molecule type" value="Genomic_DNA"/>
</dbReference>
<dbReference type="InterPro" id="IPR004274">
    <property type="entry name" value="FCP1_dom"/>
</dbReference>
<dbReference type="EC" id="3.1.3.16" evidence="2"/>
<evidence type="ECO:0000313" key="2">
    <source>
        <dbReference type="EMBL" id="EGR28100.1"/>
    </source>
</evidence>
<dbReference type="GeneID" id="14904179"/>
<dbReference type="InterPro" id="IPR011948">
    <property type="entry name" value="Dullard_phosphatase"/>
</dbReference>
<protein>
    <submittedName>
        <fullName evidence="2">NLI interacting factor-like phosphatase family protein, putative</fullName>
        <ecNumber evidence="2">3.1.3.16</ecNumber>
    </submittedName>
</protein>
<dbReference type="AlphaFoldDB" id="G0R351"/>